<feature type="transmembrane region" description="Helical" evidence="11">
    <location>
        <begin position="401"/>
        <end position="426"/>
    </location>
</feature>
<dbReference type="InterPro" id="IPR000644">
    <property type="entry name" value="CBS_dom"/>
</dbReference>
<evidence type="ECO:0000256" key="2">
    <source>
        <dbReference type="ARBA" id="ARBA00022448"/>
    </source>
</evidence>
<dbReference type="PRINTS" id="PR00762">
    <property type="entry name" value="CLCHANNEL"/>
</dbReference>
<keyword evidence="8" id="KW-0868">Chloride</keyword>
<dbReference type="PANTHER" id="PTHR43427:SF6">
    <property type="entry name" value="CHLORIDE CHANNEL PROTEIN CLC-E"/>
    <property type="match status" value="1"/>
</dbReference>
<dbReference type="OrthoDB" id="9812438at2"/>
<dbReference type="InterPro" id="IPR001807">
    <property type="entry name" value="ClC"/>
</dbReference>
<feature type="transmembrane region" description="Helical" evidence="11">
    <location>
        <begin position="304"/>
        <end position="324"/>
    </location>
</feature>
<evidence type="ECO:0000313" key="14">
    <source>
        <dbReference type="EMBL" id="GAP15977.1"/>
    </source>
</evidence>
<name>A0A0K8MZB9_9CHLR</name>
<feature type="transmembrane region" description="Helical" evidence="11">
    <location>
        <begin position="231"/>
        <end position="251"/>
    </location>
</feature>
<evidence type="ECO:0000256" key="4">
    <source>
        <dbReference type="ARBA" id="ARBA00022989"/>
    </source>
</evidence>
<evidence type="ECO:0000256" key="10">
    <source>
        <dbReference type="PROSITE-ProRule" id="PRU00703"/>
    </source>
</evidence>
<feature type="domain" description="CBS" evidence="13">
    <location>
        <begin position="533"/>
        <end position="595"/>
    </location>
</feature>
<dbReference type="GO" id="GO:0005254">
    <property type="term" value="F:chloride channel activity"/>
    <property type="evidence" value="ECO:0007669"/>
    <property type="project" value="UniProtKB-KW"/>
</dbReference>
<evidence type="ECO:0000256" key="9">
    <source>
        <dbReference type="ARBA" id="ARBA00023303"/>
    </source>
</evidence>
<dbReference type="EMBL" id="DF967973">
    <property type="protein sequence ID" value="GAP15977.1"/>
    <property type="molecule type" value="Genomic_DNA"/>
</dbReference>
<feature type="transmembrane region" description="Helical" evidence="11">
    <location>
        <begin position="330"/>
        <end position="351"/>
    </location>
</feature>
<dbReference type="SUPFAM" id="SSF81340">
    <property type="entry name" value="Clc chloride channel"/>
    <property type="match status" value="1"/>
</dbReference>
<evidence type="ECO:0000256" key="5">
    <source>
        <dbReference type="ARBA" id="ARBA00023065"/>
    </source>
</evidence>
<organism evidence="14">
    <name type="scientific">Longilinea arvoryzae</name>
    <dbReference type="NCBI Taxonomy" id="360412"/>
    <lineage>
        <taxon>Bacteria</taxon>
        <taxon>Bacillati</taxon>
        <taxon>Chloroflexota</taxon>
        <taxon>Anaerolineae</taxon>
        <taxon>Anaerolineales</taxon>
        <taxon>Anaerolineaceae</taxon>
        <taxon>Longilinea</taxon>
    </lineage>
</organism>
<dbReference type="SUPFAM" id="SSF116726">
    <property type="entry name" value="TrkA C-terminal domain-like"/>
    <property type="match status" value="1"/>
</dbReference>
<feature type="transmembrane region" description="Helical" evidence="11">
    <location>
        <begin position="192"/>
        <end position="211"/>
    </location>
</feature>
<keyword evidence="7" id="KW-0869">Chloride channel</keyword>
<dbReference type="InterPro" id="IPR046342">
    <property type="entry name" value="CBS_dom_sf"/>
</dbReference>
<evidence type="ECO:0000256" key="8">
    <source>
        <dbReference type="ARBA" id="ARBA00023214"/>
    </source>
</evidence>
<dbReference type="Gene3D" id="3.10.580.10">
    <property type="entry name" value="CBS-domain"/>
    <property type="match status" value="1"/>
</dbReference>
<feature type="transmembrane region" description="Helical" evidence="11">
    <location>
        <begin position="158"/>
        <end position="186"/>
    </location>
</feature>
<keyword evidence="6 11" id="KW-0472">Membrane</keyword>
<accession>A0A0K8MZB9</accession>
<dbReference type="GO" id="GO:0008324">
    <property type="term" value="F:monoatomic cation transmembrane transporter activity"/>
    <property type="evidence" value="ECO:0007669"/>
    <property type="project" value="InterPro"/>
</dbReference>
<evidence type="ECO:0000256" key="7">
    <source>
        <dbReference type="ARBA" id="ARBA00023173"/>
    </source>
</evidence>
<dbReference type="SUPFAM" id="SSF54631">
    <property type="entry name" value="CBS-domain pair"/>
    <property type="match status" value="1"/>
</dbReference>
<dbReference type="Gene3D" id="3.30.70.1450">
    <property type="entry name" value="Regulator of K+ conductance, C-terminal domain"/>
    <property type="match status" value="1"/>
</dbReference>
<feature type="transmembrane region" description="Helical" evidence="11">
    <location>
        <begin position="271"/>
        <end position="292"/>
    </location>
</feature>
<protein>
    <submittedName>
        <fullName evidence="14">Chloride channel protein EriC</fullName>
    </submittedName>
</protein>
<dbReference type="GO" id="GO:0006813">
    <property type="term" value="P:potassium ion transport"/>
    <property type="evidence" value="ECO:0007669"/>
    <property type="project" value="InterPro"/>
</dbReference>
<evidence type="ECO:0000256" key="6">
    <source>
        <dbReference type="ARBA" id="ARBA00023136"/>
    </source>
</evidence>
<dbReference type="Pfam" id="PF02080">
    <property type="entry name" value="TrkA_C"/>
    <property type="match status" value="1"/>
</dbReference>
<keyword evidence="15" id="KW-1185">Reference proteome</keyword>
<feature type="domain" description="CBS" evidence="13">
    <location>
        <begin position="450"/>
        <end position="507"/>
    </location>
</feature>
<keyword evidence="10" id="KW-0129">CBS domain</keyword>
<dbReference type="Pfam" id="PF00654">
    <property type="entry name" value="Voltage_CLC"/>
    <property type="match status" value="1"/>
</dbReference>
<proteinExistence type="predicted"/>
<evidence type="ECO:0000256" key="1">
    <source>
        <dbReference type="ARBA" id="ARBA00004141"/>
    </source>
</evidence>
<dbReference type="GO" id="GO:0034707">
    <property type="term" value="C:chloride channel complex"/>
    <property type="evidence" value="ECO:0007669"/>
    <property type="project" value="UniProtKB-KW"/>
</dbReference>
<keyword evidence="2" id="KW-0813">Transport</keyword>
<gene>
    <name evidence="14" type="ORF">LARV_03772</name>
</gene>
<sequence>MPFLHSLRRKLETLLQSPALFDSLLGILIGIFTAAGVWLFKRLIDLFNLFFYGWGASVLPRFMDILFPVLGGLAVGWLVQHFVDPRGLHGVAGVMESTALAGGRLPVRALPVKTLAAALSIGSGASVGPEDPSVQIGANLASGLGQRLRLTDARMRSLVAAGAAAGIAAAFNAPIAGVFFAVEIILGEISGGLLSTVVLASVSSAVLTQAVSGSQPAFRVPAYAYHSALELPAYLALGIAAGVISIVYIRLLDGARGWFKRLPLPRWLHPAAAGLAVGLAGLVLPGILGVGYGSIEAILGGKSLGVGLLLALLIGKLVLTPISIGGGFQGGVFAPALFLGACLGALTGVVGNRLLPSLNLEPAAFAMVGMAAVLGGAVRAPLTAILLLFEMTNDYRIILPLMAAVITSLLIAHWGVEGSVYTLGLLRRGLRLDRGREVEVLSGVRVDEVMEREPQTLRANMTLREASAQLLAAHEHGQAVINQDGELFGMLALEDLERIRLQAPREELDLNGDAPHPDSPQSSGEMLTVGAICTRRPVLAFTDEPLSLAVQRMSNADVGRLPVVERQQPSHLVGMLRRMDVVRAYNLALTRHAAERHAAGKRRLDVYTGAGLTVSDFLVQPGSHCDGRTLAEITWPQNGLVASIRRGLEVIVPHGETRLQAGDEIVVVHEEGARAEVAALCSREE</sequence>
<dbReference type="PANTHER" id="PTHR43427">
    <property type="entry name" value="CHLORIDE CHANNEL PROTEIN CLC-E"/>
    <property type="match status" value="1"/>
</dbReference>
<dbReference type="InterPro" id="IPR050368">
    <property type="entry name" value="ClC-type_chloride_channel"/>
</dbReference>
<keyword evidence="3 11" id="KW-0812">Transmembrane</keyword>
<dbReference type="CDD" id="cd00400">
    <property type="entry name" value="Voltage_gated_ClC"/>
    <property type="match status" value="1"/>
</dbReference>
<feature type="transmembrane region" description="Helical" evidence="11">
    <location>
        <begin position="20"/>
        <end position="40"/>
    </location>
</feature>
<keyword evidence="5" id="KW-0406">Ion transport</keyword>
<dbReference type="InterPro" id="IPR036721">
    <property type="entry name" value="RCK_C_sf"/>
</dbReference>
<feature type="transmembrane region" description="Helical" evidence="11">
    <location>
        <begin position="363"/>
        <end position="389"/>
    </location>
</feature>
<dbReference type="Pfam" id="PF00571">
    <property type="entry name" value="CBS"/>
    <property type="match status" value="2"/>
</dbReference>
<keyword evidence="9" id="KW-0407">Ion channel</keyword>
<dbReference type="STRING" id="360412.LARV_03772"/>
<evidence type="ECO:0000259" key="13">
    <source>
        <dbReference type="PROSITE" id="PS51371"/>
    </source>
</evidence>
<dbReference type="PROSITE" id="PS51371">
    <property type="entry name" value="CBS"/>
    <property type="match status" value="2"/>
</dbReference>
<comment type="subcellular location">
    <subcellularLocation>
        <location evidence="1">Membrane</location>
        <topology evidence="1">Multi-pass membrane protein</topology>
    </subcellularLocation>
</comment>
<evidence type="ECO:0000259" key="12">
    <source>
        <dbReference type="PROSITE" id="PS51202"/>
    </source>
</evidence>
<dbReference type="Gene3D" id="1.10.3080.10">
    <property type="entry name" value="Clc chloride channel"/>
    <property type="match status" value="1"/>
</dbReference>
<dbReference type="Proteomes" id="UP000055060">
    <property type="component" value="Unassembled WGS sequence"/>
</dbReference>
<dbReference type="InterPro" id="IPR014743">
    <property type="entry name" value="Cl-channel_core"/>
</dbReference>
<dbReference type="PROSITE" id="PS51202">
    <property type="entry name" value="RCK_C"/>
    <property type="match status" value="1"/>
</dbReference>
<keyword evidence="4 11" id="KW-1133">Transmembrane helix</keyword>
<reference evidence="14" key="1">
    <citation type="submission" date="2015-07" db="EMBL/GenBank/DDBJ databases">
        <title>Draft Genome Sequences of Anaerolinea thermolimosa IMO-1, Bellilinea caldifistulae GOMI-1, Leptolinea tardivitalis YMTK-2, Levilinea saccharolytica KIBI-1,Longilinea arvoryzae KOME-1, Previously Described as Members of the Anaerolineaceae (Chloroflexi).</title>
        <authorList>
            <person name="Sekiguchi Y."/>
            <person name="Ohashi A."/>
            <person name="Matsuura N."/>
            <person name="Tourlousse M.D."/>
        </authorList>
    </citation>
    <scope>NUCLEOTIDE SEQUENCE [LARGE SCALE GENOMIC DNA]</scope>
    <source>
        <strain evidence="14">KOME-1</strain>
    </source>
</reference>
<feature type="domain" description="RCK C-terminal" evidence="12">
    <location>
        <begin position="602"/>
        <end position="683"/>
    </location>
</feature>
<evidence type="ECO:0000313" key="15">
    <source>
        <dbReference type="Proteomes" id="UP000055060"/>
    </source>
</evidence>
<dbReference type="SMART" id="SM00116">
    <property type="entry name" value="CBS"/>
    <property type="match status" value="2"/>
</dbReference>
<dbReference type="AlphaFoldDB" id="A0A0K8MZB9"/>
<dbReference type="InterPro" id="IPR006037">
    <property type="entry name" value="RCK_C"/>
</dbReference>
<evidence type="ECO:0000256" key="11">
    <source>
        <dbReference type="SAM" id="Phobius"/>
    </source>
</evidence>
<evidence type="ECO:0000256" key="3">
    <source>
        <dbReference type="ARBA" id="ARBA00022692"/>
    </source>
</evidence>
<dbReference type="RefSeq" id="WP_075075374.1">
    <property type="nucleotide sequence ID" value="NZ_DF967973.1"/>
</dbReference>